<dbReference type="NCBIfam" id="TIGR01509">
    <property type="entry name" value="HAD-SF-IA-v3"/>
    <property type="match status" value="1"/>
</dbReference>
<reference evidence="1" key="1">
    <citation type="submission" date="2024-04" db="EMBL/GenBank/DDBJ databases">
        <authorList>
            <person name="Roder T."/>
            <person name="Oberhansli S."/>
            <person name="Kreuzer M."/>
        </authorList>
    </citation>
    <scope>NUCLEOTIDE SEQUENCE</scope>
    <source>
        <strain evidence="1">LWS13-1.2</strain>
    </source>
</reference>
<sequence>MLADTEREGHLPAFNAMFADIGLPVEWSDDDYARLVSVGGGKERLKTLLTPRFVSDNALPTGTEDQARLVANWHDRKSAVYRGLIESGQIPPRPGIPRLIRQAAEEGWQLAVASTSASASVHAVLERVAGQHLAALFAVFAGDIVRNKKPAPDIYNLARAALGADPETTLVIEDSGIGVAAASAAGLTTVVTASTYTRHDDFSGSALVLTSLGDSGEPARVISDPFSVEPGPEVQLADLSLVLQRAGVDAQGKVGK</sequence>
<protein>
    <submittedName>
        <fullName evidence="1">HAD-IA family hydrolase</fullName>
    </submittedName>
</protein>
<dbReference type="SUPFAM" id="SSF56784">
    <property type="entry name" value="HAD-like"/>
    <property type="match status" value="1"/>
</dbReference>
<dbReference type="PANTHER" id="PTHR42896">
    <property type="entry name" value="XYLULOSE-1,5-BISPHOSPHATE (XUBP) PHOSPHATASE"/>
    <property type="match status" value="1"/>
</dbReference>
<dbReference type="InterPro" id="IPR036412">
    <property type="entry name" value="HAD-like_sf"/>
</dbReference>
<dbReference type="RefSeq" id="WP_349428517.1">
    <property type="nucleotide sequence ID" value="NZ_CP151632.1"/>
</dbReference>
<accession>A0AAU6SAK8</accession>
<proteinExistence type="predicted"/>
<dbReference type="Gene3D" id="1.10.150.240">
    <property type="entry name" value="Putative phosphatase, domain 2"/>
    <property type="match status" value="1"/>
</dbReference>
<dbReference type="InterPro" id="IPR044999">
    <property type="entry name" value="CbbY-like"/>
</dbReference>
<dbReference type="InterPro" id="IPR023198">
    <property type="entry name" value="PGP-like_dom2"/>
</dbReference>
<dbReference type="AlphaFoldDB" id="A0AAU6SAK8"/>
<evidence type="ECO:0000313" key="1">
    <source>
        <dbReference type="EMBL" id="WZO33980.1"/>
    </source>
</evidence>
<organism evidence="1">
    <name type="scientific">Microbacterium sp. LWS13-1.2</name>
    <dbReference type="NCBI Taxonomy" id="3135264"/>
    <lineage>
        <taxon>Bacteria</taxon>
        <taxon>Bacillati</taxon>
        <taxon>Actinomycetota</taxon>
        <taxon>Actinomycetes</taxon>
        <taxon>Micrococcales</taxon>
        <taxon>Microbacteriaceae</taxon>
        <taxon>Microbacterium</taxon>
    </lineage>
</organism>
<dbReference type="InterPro" id="IPR023214">
    <property type="entry name" value="HAD_sf"/>
</dbReference>
<dbReference type="Gene3D" id="3.40.50.1000">
    <property type="entry name" value="HAD superfamily/HAD-like"/>
    <property type="match status" value="1"/>
</dbReference>
<dbReference type="EMBL" id="CP151632">
    <property type="protein sequence ID" value="WZO33980.1"/>
    <property type="molecule type" value="Genomic_DNA"/>
</dbReference>
<keyword evidence="1" id="KW-0378">Hydrolase</keyword>
<dbReference type="GO" id="GO:0016787">
    <property type="term" value="F:hydrolase activity"/>
    <property type="evidence" value="ECO:0007669"/>
    <property type="project" value="UniProtKB-KW"/>
</dbReference>
<name>A0AAU6SAK8_9MICO</name>
<dbReference type="Pfam" id="PF00702">
    <property type="entry name" value="Hydrolase"/>
    <property type="match status" value="1"/>
</dbReference>
<dbReference type="PANTHER" id="PTHR42896:SF2">
    <property type="entry name" value="CBBY-LIKE PROTEIN"/>
    <property type="match status" value="1"/>
</dbReference>
<gene>
    <name evidence="1" type="ORF">MRBLWS13_001620</name>
</gene>
<dbReference type="InterPro" id="IPR006439">
    <property type="entry name" value="HAD-SF_hydro_IA"/>
</dbReference>